<protein>
    <submittedName>
        <fullName evidence="1">Uncharacterized protein</fullName>
    </submittedName>
</protein>
<dbReference type="Proteomes" id="UP000595437">
    <property type="component" value="Chromosome 7"/>
</dbReference>
<evidence type="ECO:0000313" key="5">
    <source>
        <dbReference type="EMBL" id="QQP51961.1"/>
    </source>
</evidence>
<reference evidence="1" key="2">
    <citation type="journal article" name="Sci. Data">
        <title>Chromosome-scale genome assembly of the sea louse Caligus rogercresseyi by SMRT sequencing and Hi-C analysis.</title>
        <authorList>
            <person name="Gallardo-Escarate C."/>
            <person name="Valenzuela-Munoz V."/>
            <person name="Nunez-Acuna G."/>
            <person name="Valenzuela-Miranda D."/>
            <person name="Goncalves A.T."/>
            <person name="Escobar-Sepulveda H."/>
            <person name="Liachko I."/>
            <person name="Nelson B."/>
            <person name="Roberts S."/>
            <person name="Warren W."/>
        </authorList>
    </citation>
    <scope>NUCLEOTIDE SEQUENCE</scope>
    <source>
        <tissue evidence="1">Whole tissue</tissue>
    </source>
</reference>
<dbReference type="EMBL" id="CP045903">
    <property type="protein sequence ID" value="QQP39513.1"/>
    <property type="molecule type" value="Genomic_DNA"/>
</dbReference>
<dbReference type="Proteomes" id="UP000595437">
    <property type="component" value="Chromosome 8"/>
</dbReference>
<dbReference type="EMBL" id="CP045910">
    <property type="protein sequence ID" value="QQP31706.1"/>
    <property type="molecule type" value="Genomic_DNA"/>
</dbReference>
<reference evidence="6" key="1">
    <citation type="submission" date="2021-01" db="EMBL/GenBank/DDBJ databases">
        <title>Caligus Genome Assembly.</title>
        <authorList>
            <person name="Gallardo-Escarate C."/>
        </authorList>
    </citation>
    <scope>NUCLEOTIDE SEQUENCE [LARGE SCALE GENOMIC DNA]</scope>
</reference>
<dbReference type="EMBL" id="CP045896">
    <property type="protein sequence ID" value="QQP49783.1"/>
    <property type="molecule type" value="Genomic_DNA"/>
</dbReference>
<dbReference type="Proteomes" id="UP000595437">
    <property type="component" value="Chromosome 21"/>
</dbReference>
<evidence type="ECO:0000313" key="3">
    <source>
        <dbReference type="EMBL" id="QQP39513.1"/>
    </source>
</evidence>
<sequence>MFLGGLTSPTETVISWHGLLARSAYSGGKDQLSALVRHHLSVSQPFDDTMLQLHHVAPVLSLP</sequence>
<evidence type="ECO:0000313" key="6">
    <source>
        <dbReference type="Proteomes" id="UP000595437"/>
    </source>
</evidence>
<name>A0A7T8JSL8_CALRO</name>
<dbReference type="AlphaFoldDB" id="A0A7T8JSL8"/>
<dbReference type="Proteomes" id="UP000595437">
    <property type="component" value="Chromosome 14"/>
</dbReference>
<gene>
    <name evidence="4" type="ORF">FKW44_010569</name>
    <name evidence="5" type="ORF">FKW44_013460</name>
    <name evidence="2" type="ORF">FKW44_019539</name>
    <name evidence="3" type="ORF">FKW44_020424</name>
    <name evidence="1" type="ORF">FKW44_025390</name>
</gene>
<keyword evidence="6" id="KW-1185">Reference proteome</keyword>
<dbReference type="EMBL" id="CP045903">
    <property type="protein sequence ID" value="QQP38844.1"/>
    <property type="molecule type" value="Genomic_DNA"/>
</dbReference>
<organism evidence="1 6">
    <name type="scientific">Caligus rogercresseyi</name>
    <name type="common">Sea louse</name>
    <dbReference type="NCBI Taxonomy" id="217165"/>
    <lineage>
        <taxon>Eukaryota</taxon>
        <taxon>Metazoa</taxon>
        <taxon>Ecdysozoa</taxon>
        <taxon>Arthropoda</taxon>
        <taxon>Crustacea</taxon>
        <taxon>Multicrustacea</taxon>
        <taxon>Hexanauplia</taxon>
        <taxon>Copepoda</taxon>
        <taxon>Siphonostomatoida</taxon>
        <taxon>Caligidae</taxon>
        <taxon>Caligus</taxon>
    </lineage>
</organism>
<dbReference type="EMBL" id="CP045897">
    <property type="protein sequence ID" value="QQP51961.1"/>
    <property type="molecule type" value="Genomic_DNA"/>
</dbReference>
<evidence type="ECO:0000313" key="2">
    <source>
        <dbReference type="EMBL" id="QQP38844.1"/>
    </source>
</evidence>
<accession>A0A7T8JSL8</accession>
<evidence type="ECO:0000313" key="4">
    <source>
        <dbReference type="EMBL" id="QQP49783.1"/>
    </source>
</evidence>
<evidence type="ECO:0000313" key="1">
    <source>
        <dbReference type="EMBL" id="QQP31706.1"/>
    </source>
</evidence>
<proteinExistence type="predicted"/>